<dbReference type="Gene3D" id="2.120.10.80">
    <property type="entry name" value="Kelch-type beta propeller"/>
    <property type="match status" value="2"/>
</dbReference>
<dbReference type="InterPro" id="IPR006652">
    <property type="entry name" value="Kelch_1"/>
</dbReference>
<dbReference type="PROSITE" id="PS51257">
    <property type="entry name" value="PROKAR_LIPOPROTEIN"/>
    <property type="match status" value="1"/>
</dbReference>
<keyword evidence="4" id="KW-1185">Reference proteome</keyword>
<evidence type="ECO:0000313" key="4">
    <source>
        <dbReference type="Proteomes" id="UP000660611"/>
    </source>
</evidence>
<dbReference type="Proteomes" id="UP000660611">
    <property type="component" value="Unassembled WGS sequence"/>
</dbReference>
<dbReference type="EMBL" id="BONQ01000169">
    <property type="protein sequence ID" value="GIG52106.1"/>
    <property type="molecule type" value="Genomic_DNA"/>
</dbReference>
<dbReference type="RefSeq" id="WP_203853710.1">
    <property type="nucleotide sequence ID" value="NZ_BAAAVW010000037.1"/>
</dbReference>
<feature type="compositionally biased region" description="Low complexity" evidence="1">
    <location>
        <begin position="24"/>
        <end position="34"/>
    </location>
</feature>
<dbReference type="Pfam" id="PF24681">
    <property type="entry name" value="Kelch_KLHDC2_KLHL20_DRC7"/>
    <property type="match status" value="1"/>
</dbReference>
<dbReference type="Pfam" id="PF01344">
    <property type="entry name" value="Kelch_1"/>
    <property type="match status" value="1"/>
</dbReference>
<feature type="signal peptide" evidence="2">
    <location>
        <begin position="1"/>
        <end position="18"/>
    </location>
</feature>
<feature type="region of interest" description="Disordered" evidence="1">
    <location>
        <begin position="18"/>
        <end position="48"/>
    </location>
</feature>
<dbReference type="SMART" id="SM00612">
    <property type="entry name" value="Kelch"/>
    <property type="match status" value="5"/>
</dbReference>
<dbReference type="InterPro" id="IPR052392">
    <property type="entry name" value="Kelch-BTB_domain-containing"/>
</dbReference>
<feature type="chain" id="PRO_5039460247" description="Galactose oxidase" evidence="2">
    <location>
        <begin position="19"/>
        <end position="327"/>
    </location>
</feature>
<dbReference type="PANTHER" id="PTHR46375">
    <property type="entry name" value="KELCH REPEAT AND BTB DOMAIN-CONTAINING PROTEIN 13-RELATED"/>
    <property type="match status" value="1"/>
</dbReference>
<keyword evidence="2" id="KW-0732">Signal</keyword>
<organism evidence="3 4">
    <name type="scientific">Dactylosporangium siamense</name>
    <dbReference type="NCBI Taxonomy" id="685454"/>
    <lineage>
        <taxon>Bacteria</taxon>
        <taxon>Bacillati</taxon>
        <taxon>Actinomycetota</taxon>
        <taxon>Actinomycetes</taxon>
        <taxon>Micromonosporales</taxon>
        <taxon>Micromonosporaceae</taxon>
        <taxon>Dactylosporangium</taxon>
    </lineage>
</organism>
<reference evidence="3" key="1">
    <citation type="submission" date="2021-01" db="EMBL/GenBank/DDBJ databases">
        <title>Whole genome shotgun sequence of Dactylosporangium siamense NBRC 106093.</title>
        <authorList>
            <person name="Komaki H."/>
            <person name="Tamura T."/>
        </authorList>
    </citation>
    <scope>NUCLEOTIDE SEQUENCE</scope>
    <source>
        <strain evidence="3">NBRC 106093</strain>
    </source>
</reference>
<evidence type="ECO:0000313" key="3">
    <source>
        <dbReference type="EMBL" id="GIG52106.1"/>
    </source>
</evidence>
<accession>A0A919UH68</accession>
<protein>
    <recommendedName>
        <fullName evidence="5">Galactose oxidase</fullName>
    </recommendedName>
</protein>
<dbReference type="InterPro" id="IPR015915">
    <property type="entry name" value="Kelch-typ_b-propeller"/>
</dbReference>
<gene>
    <name evidence="3" type="ORF">Dsi01nite_101470</name>
</gene>
<evidence type="ECO:0000256" key="2">
    <source>
        <dbReference type="SAM" id="SignalP"/>
    </source>
</evidence>
<dbReference type="AlphaFoldDB" id="A0A919UH68"/>
<evidence type="ECO:0008006" key="5">
    <source>
        <dbReference type="Google" id="ProtNLM"/>
    </source>
</evidence>
<proteinExistence type="predicted"/>
<comment type="caution">
    <text evidence="3">The sequence shown here is derived from an EMBL/GenBank/DDBJ whole genome shotgun (WGS) entry which is preliminary data.</text>
</comment>
<dbReference type="PANTHER" id="PTHR46375:SF3">
    <property type="entry name" value="KELCH REPEAT AND BTB DOMAIN-CONTAINING PROTEIN 13"/>
    <property type="match status" value="1"/>
</dbReference>
<evidence type="ECO:0000256" key="1">
    <source>
        <dbReference type="SAM" id="MobiDB-lite"/>
    </source>
</evidence>
<dbReference type="SUPFAM" id="SSF117281">
    <property type="entry name" value="Kelch motif"/>
    <property type="match status" value="1"/>
</dbReference>
<name>A0A919UH68_9ACTN</name>
<sequence>MRVALLAAAMLLGLTACDGPSDPTHPTTPAATGTNQATSPWRRLPDAPSERTEVAAAVTGTRIVVAGGYQRDGGSVKTVEIYDTATRAWSTGPPLPLAVNHAMAASVGGVVYVFGGYLGDGTPSAAAFKLAADLGRWESVADLPEARGAGTSAALGTSIFVAGGIGPGKDVLAGSMLVYDSGTDRWRSAPGPPTRREHLGGAAAGGLFYTVGGRTGAGNLATVESYDPATGAWTRRPDLPTARGGLAATGTCHGWVIAVGGEGKATFPQVELFEPAADRWRALPDMPNPRHGLAVVTVGATLVTLPGGPMPGLFVAATTETLDLDPC</sequence>